<dbReference type="GO" id="GO:0009252">
    <property type="term" value="P:peptidoglycan biosynthetic process"/>
    <property type="evidence" value="ECO:0007669"/>
    <property type="project" value="UniProtKB-UniPathway"/>
</dbReference>
<evidence type="ECO:0000313" key="10">
    <source>
        <dbReference type="Proteomes" id="UP000245014"/>
    </source>
</evidence>
<dbReference type="Pfam" id="PF24125">
    <property type="entry name" value="Cds6_C"/>
    <property type="match status" value="1"/>
</dbReference>
<evidence type="ECO:0000256" key="1">
    <source>
        <dbReference type="ARBA" id="ARBA00004752"/>
    </source>
</evidence>
<accession>A0A2U2C2D8</accession>
<dbReference type="Gene3D" id="2.40.440.10">
    <property type="entry name" value="L,D-transpeptidase catalytic domain-like"/>
    <property type="match status" value="1"/>
</dbReference>
<dbReference type="AlphaFoldDB" id="A0A2U2C2D8"/>
<sequence>MNKILLFIFLSLNLFAKDYFTIYKNEGIKSVENELKLEFRQKESWLKYLQNHDTRFGYYETKKFIIVADKNDKTMALYKKDDKNFIKISSDSMIIGENLGDKLLEGDKKTPEGSYELIQRRTSLPAFYGPLALVTQYPDTFDKSLNKTGHGIWIHGMPLNGDRELYTEGCLAISNDRLELLDKNIDYKNAILITSSKAIPEVPKEELAIVLSTIFKWKDAWKDSDIETYLSFYSKDFKRADRSDFSTFSNQKRRIFAKNEEKVINLFNIDISPYPNSLGKNMYKILMDEEYFSPSVRFIGKKELYIELINGKVEILSED</sequence>
<dbReference type="PANTHER" id="PTHR36699">
    <property type="entry name" value="LD-TRANSPEPTIDASE"/>
    <property type="match status" value="1"/>
</dbReference>
<name>A0A2U2C2D8_9BACT</name>
<dbReference type="InterPro" id="IPR032710">
    <property type="entry name" value="NTF2-like_dom_sf"/>
</dbReference>
<keyword evidence="6 7" id="KW-0961">Cell wall biogenesis/degradation</keyword>
<evidence type="ECO:0000259" key="8">
    <source>
        <dbReference type="PROSITE" id="PS52029"/>
    </source>
</evidence>
<evidence type="ECO:0000256" key="7">
    <source>
        <dbReference type="PROSITE-ProRule" id="PRU01373"/>
    </source>
</evidence>
<keyword evidence="4 7" id="KW-0133">Cell shape</keyword>
<dbReference type="UniPathway" id="UPA00219"/>
<protein>
    <recommendedName>
        <fullName evidence="8">L,D-TPase catalytic domain-containing protein</fullName>
    </recommendedName>
</protein>
<dbReference type="CDD" id="cd16913">
    <property type="entry name" value="YkuD_like"/>
    <property type="match status" value="1"/>
</dbReference>
<dbReference type="GO" id="GO:0008360">
    <property type="term" value="P:regulation of cell shape"/>
    <property type="evidence" value="ECO:0007669"/>
    <property type="project" value="UniProtKB-UniRule"/>
</dbReference>
<dbReference type="GO" id="GO:0016740">
    <property type="term" value="F:transferase activity"/>
    <property type="evidence" value="ECO:0007669"/>
    <property type="project" value="UniProtKB-KW"/>
</dbReference>
<comment type="pathway">
    <text evidence="1 7">Cell wall biogenesis; peptidoglycan biosynthesis.</text>
</comment>
<keyword evidence="3" id="KW-0808">Transferase</keyword>
<dbReference type="InterPro" id="IPR038063">
    <property type="entry name" value="Transpep_catalytic_dom"/>
</dbReference>
<evidence type="ECO:0000256" key="4">
    <source>
        <dbReference type="ARBA" id="ARBA00022960"/>
    </source>
</evidence>
<dbReference type="GO" id="GO:0071555">
    <property type="term" value="P:cell wall organization"/>
    <property type="evidence" value="ECO:0007669"/>
    <property type="project" value="UniProtKB-UniRule"/>
</dbReference>
<dbReference type="GO" id="GO:0004180">
    <property type="term" value="F:carboxypeptidase activity"/>
    <property type="evidence" value="ECO:0007669"/>
    <property type="project" value="UniProtKB-ARBA"/>
</dbReference>
<organism evidence="9 10">
    <name type="scientific">Aliarcobacter skirrowii</name>
    <dbReference type="NCBI Taxonomy" id="28200"/>
    <lineage>
        <taxon>Bacteria</taxon>
        <taxon>Pseudomonadati</taxon>
        <taxon>Campylobacterota</taxon>
        <taxon>Epsilonproteobacteria</taxon>
        <taxon>Campylobacterales</taxon>
        <taxon>Arcobacteraceae</taxon>
        <taxon>Aliarcobacter</taxon>
    </lineage>
</organism>
<feature type="domain" description="L,D-TPase catalytic" evidence="8">
    <location>
        <begin position="64"/>
        <end position="194"/>
    </location>
</feature>
<evidence type="ECO:0000256" key="3">
    <source>
        <dbReference type="ARBA" id="ARBA00022679"/>
    </source>
</evidence>
<dbReference type="InterPro" id="IPR005490">
    <property type="entry name" value="LD_TPept_cat_dom"/>
</dbReference>
<dbReference type="InterPro" id="IPR056203">
    <property type="entry name" value="Cds6_C"/>
</dbReference>
<dbReference type="PANTHER" id="PTHR36699:SF1">
    <property type="entry name" value="L,D-TRANSPEPTIDASE YAFK-RELATED"/>
    <property type="match status" value="1"/>
</dbReference>
<comment type="similarity">
    <text evidence="2">Belongs to the YkuD family.</text>
</comment>
<proteinExistence type="inferred from homology"/>
<dbReference type="SUPFAM" id="SSF141523">
    <property type="entry name" value="L,D-transpeptidase catalytic domain-like"/>
    <property type="match status" value="1"/>
</dbReference>
<comment type="caution">
    <text evidence="9">The sequence shown here is derived from an EMBL/GenBank/DDBJ whole genome shotgun (WGS) entry which is preliminary data.</text>
</comment>
<dbReference type="Pfam" id="PF03734">
    <property type="entry name" value="YkuD"/>
    <property type="match status" value="1"/>
</dbReference>
<dbReference type="STRING" id="28200.GCA_001572935_01457"/>
<reference evidence="9 10" key="1">
    <citation type="submission" date="2018-05" db="EMBL/GenBank/DDBJ databases">
        <title>Antimicrobial susceptibility testing and genomic analysis of Arcobacter skirrowii strains and one Arcobacter butzleri isolated from German poultry farms.</title>
        <authorList>
            <person name="Haenel I."/>
            <person name="Hotzel H."/>
            <person name="Tomaso H."/>
            <person name="Busch A."/>
        </authorList>
    </citation>
    <scope>NUCLEOTIDE SEQUENCE [LARGE SCALE GENOMIC DNA]</scope>
    <source>
        <strain evidence="10">v</strain>
    </source>
</reference>
<gene>
    <name evidence="9" type="ORF">DF188_00470</name>
</gene>
<dbReference type="RefSeq" id="WP_109065224.1">
    <property type="nucleotide sequence ID" value="NZ_JAUQUE010000004.1"/>
</dbReference>
<feature type="active site" description="Proton donor/acceptor" evidence="7">
    <location>
        <position position="155"/>
    </location>
</feature>
<evidence type="ECO:0000313" key="9">
    <source>
        <dbReference type="EMBL" id="PWE23191.1"/>
    </source>
</evidence>
<dbReference type="EMBL" id="QEYI01000001">
    <property type="protein sequence ID" value="PWE23191.1"/>
    <property type="molecule type" value="Genomic_DNA"/>
</dbReference>
<feature type="active site" description="Nucleophile" evidence="7">
    <location>
        <position position="170"/>
    </location>
</feature>
<dbReference type="PROSITE" id="PS52029">
    <property type="entry name" value="LD_TPASE"/>
    <property type="match status" value="1"/>
</dbReference>
<evidence type="ECO:0000256" key="5">
    <source>
        <dbReference type="ARBA" id="ARBA00022984"/>
    </source>
</evidence>
<keyword evidence="5 7" id="KW-0573">Peptidoglycan synthesis</keyword>
<evidence type="ECO:0000256" key="2">
    <source>
        <dbReference type="ARBA" id="ARBA00005992"/>
    </source>
</evidence>
<dbReference type="SUPFAM" id="SSF54427">
    <property type="entry name" value="NTF2-like"/>
    <property type="match status" value="1"/>
</dbReference>
<evidence type="ECO:0000256" key="6">
    <source>
        <dbReference type="ARBA" id="ARBA00023316"/>
    </source>
</evidence>
<dbReference type="Proteomes" id="UP000245014">
    <property type="component" value="Unassembled WGS sequence"/>
</dbReference>